<evidence type="ECO:0000256" key="1">
    <source>
        <dbReference type="SAM" id="Phobius"/>
    </source>
</evidence>
<keyword evidence="1" id="KW-0472">Membrane</keyword>
<name>A0A558AMR6_9PSEU</name>
<dbReference type="Proteomes" id="UP000318578">
    <property type="component" value="Unassembled WGS sequence"/>
</dbReference>
<dbReference type="AlphaFoldDB" id="A0A558AMR6"/>
<feature type="transmembrane region" description="Helical" evidence="1">
    <location>
        <begin position="391"/>
        <end position="411"/>
    </location>
</feature>
<evidence type="ECO:0000313" key="2">
    <source>
        <dbReference type="EMBL" id="TVT25545.1"/>
    </source>
</evidence>
<feature type="transmembrane region" description="Helical" evidence="1">
    <location>
        <begin position="26"/>
        <end position="48"/>
    </location>
</feature>
<feature type="transmembrane region" description="Helical" evidence="1">
    <location>
        <begin position="136"/>
        <end position="157"/>
    </location>
</feature>
<feature type="transmembrane region" description="Helical" evidence="1">
    <location>
        <begin position="193"/>
        <end position="221"/>
    </location>
</feature>
<feature type="transmembrane region" description="Helical" evidence="1">
    <location>
        <begin position="331"/>
        <end position="350"/>
    </location>
</feature>
<comment type="caution">
    <text evidence="2">The sequence shown here is derived from an EMBL/GenBank/DDBJ whole genome shotgun (WGS) entry which is preliminary data.</text>
</comment>
<dbReference type="EMBL" id="VJZA01000002">
    <property type="protein sequence ID" value="TVT25545.1"/>
    <property type="molecule type" value="Genomic_DNA"/>
</dbReference>
<protein>
    <submittedName>
        <fullName evidence="2">Uncharacterized protein</fullName>
    </submittedName>
</protein>
<keyword evidence="1" id="KW-0812">Transmembrane</keyword>
<feature type="transmembrane region" description="Helical" evidence="1">
    <location>
        <begin position="362"/>
        <end position="379"/>
    </location>
</feature>
<reference evidence="2 3" key="1">
    <citation type="submission" date="2019-07" db="EMBL/GenBank/DDBJ databases">
        <title>New species of Amycolatopsis and Streptomyces.</title>
        <authorList>
            <person name="Duangmal K."/>
            <person name="Teo W.F.A."/>
            <person name="Lipun K."/>
        </authorList>
    </citation>
    <scope>NUCLEOTIDE SEQUENCE [LARGE SCALE GENOMIC DNA]</scope>
    <source>
        <strain evidence="2 3">JCM 30562</strain>
    </source>
</reference>
<feature type="transmembrane region" description="Helical" evidence="1">
    <location>
        <begin position="84"/>
        <end position="103"/>
    </location>
</feature>
<feature type="transmembrane region" description="Helical" evidence="1">
    <location>
        <begin position="305"/>
        <end position="324"/>
    </location>
</feature>
<gene>
    <name evidence="2" type="ORF">FNH06_01660</name>
</gene>
<keyword evidence="3" id="KW-1185">Reference proteome</keyword>
<feature type="transmembrane region" description="Helical" evidence="1">
    <location>
        <begin position="233"/>
        <end position="256"/>
    </location>
</feature>
<keyword evidence="1" id="KW-1133">Transmembrane helix</keyword>
<feature type="transmembrane region" description="Helical" evidence="1">
    <location>
        <begin position="110"/>
        <end position="130"/>
    </location>
</feature>
<dbReference type="OrthoDB" id="3563487at2"/>
<dbReference type="RefSeq" id="WP_144632538.1">
    <property type="nucleotide sequence ID" value="NZ_BNAX01000003.1"/>
</dbReference>
<organism evidence="2 3">
    <name type="scientific">Amycolatopsis acidiphila</name>
    <dbReference type="NCBI Taxonomy" id="715473"/>
    <lineage>
        <taxon>Bacteria</taxon>
        <taxon>Bacillati</taxon>
        <taxon>Actinomycetota</taxon>
        <taxon>Actinomycetes</taxon>
        <taxon>Pseudonocardiales</taxon>
        <taxon>Pseudonocardiaceae</taxon>
        <taxon>Amycolatopsis</taxon>
    </lineage>
</organism>
<proteinExistence type="predicted"/>
<evidence type="ECO:0000313" key="3">
    <source>
        <dbReference type="Proteomes" id="UP000318578"/>
    </source>
</evidence>
<feature type="transmembrane region" description="Helical" evidence="1">
    <location>
        <begin position="164"/>
        <end position="181"/>
    </location>
</feature>
<sequence>MIEVLNATRETSQDSRSATRRKRDPYPWLIGGLALLLGLAFVVSDLAANQGKLLAPLDDVYIHLQYGRQIGLGHFFQFNTGDQVSSGASSFLYALVLGLAYAIGFHGAWFLAFAMGFNLLCFAASAALVYRLGALLVARSVGGWTGLLVAVSGPLLWGTASGMEVGITMLLVVSTVLVFVREAPGGRFRFTPVMALLLALVRPEGLIFAGVLTLASWWILWTRRRTTGIARSWARWPWTLLPLLAGIGQLVFYAIATGTTSANGIQAKSLLYDRPLFYLGDFIDRAAANLRGLVGTFLGFTIGDFAFPGALLLFFAGVVYLILLRRAWRPVLVALVAGLVAVMLSVSTLNTALAHNLRYEQPFLPILLLFAVSGAYGITRVVPHAARRPTLHGGLAVVLVFSLLAVPTWAVRFGRDSATIRDSDVSVGGWISGNVPPGASVAVKDVGAAAYFGKHRVVDLIGLGTNGLAEASNNGIGSLYEAVRRLPAAQRPTYFATYDSGPGPSMAMLRQVGILENEPLQVFDVQTPPDIGGNLIVPFREIDIYRADWTLAGTGDEQQVPGQLRDYLNVGDLSSEKAHAYDPRMAQVGMQPLSIVSRLGDVVDSGRNIAGGEAFTAHNLVPGRPLTITSRTAMNKIVPDMQVLVDGRPAGTWTRTPEAGGWATYSYTIPASLITAPTARIEILQPRPLLNPYPIYNSFGYWLSQ</sequence>
<accession>A0A558AMR6</accession>